<evidence type="ECO:0000256" key="5">
    <source>
        <dbReference type="PROSITE-ProRule" id="PRU00169"/>
    </source>
</evidence>
<dbReference type="InterPro" id="IPR001789">
    <property type="entry name" value="Sig_transdc_resp-reg_receiver"/>
</dbReference>
<evidence type="ECO:0000259" key="8">
    <source>
        <dbReference type="PROSITE" id="PS50110"/>
    </source>
</evidence>
<evidence type="ECO:0000313" key="10">
    <source>
        <dbReference type="Proteomes" id="UP001595840"/>
    </source>
</evidence>
<dbReference type="PRINTS" id="PR00344">
    <property type="entry name" value="BCTRLSENSOR"/>
</dbReference>
<dbReference type="EC" id="2.7.13.3" evidence="2"/>
<dbReference type="InterPro" id="IPR003661">
    <property type="entry name" value="HisK_dim/P_dom"/>
</dbReference>
<accession>A0ABV8V5Q3</accession>
<evidence type="ECO:0000256" key="3">
    <source>
        <dbReference type="ARBA" id="ARBA00022553"/>
    </source>
</evidence>
<feature type="domain" description="Response regulatory" evidence="8">
    <location>
        <begin position="591"/>
        <end position="712"/>
    </location>
</feature>
<dbReference type="InterPro" id="IPR004358">
    <property type="entry name" value="Sig_transdc_His_kin-like_C"/>
</dbReference>
<dbReference type="InterPro" id="IPR036890">
    <property type="entry name" value="HATPase_C_sf"/>
</dbReference>
<dbReference type="Pfam" id="PF00512">
    <property type="entry name" value="HisKA"/>
    <property type="match status" value="1"/>
</dbReference>
<comment type="caution">
    <text evidence="9">The sequence shown here is derived from an EMBL/GenBank/DDBJ whole genome shotgun (WGS) entry which is preliminary data.</text>
</comment>
<dbReference type="SUPFAM" id="SSF55874">
    <property type="entry name" value="ATPase domain of HSP90 chaperone/DNA topoisomerase II/histidine kinase"/>
    <property type="match status" value="1"/>
</dbReference>
<keyword evidence="3 5" id="KW-0597">Phosphoprotein</keyword>
<proteinExistence type="predicted"/>
<protein>
    <recommendedName>
        <fullName evidence="2">histidine kinase</fullName>
        <ecNumber evidence="2">2.7.13.3</ecNumber>
    </recommendedName>
</protein>
<feature type="modified residue" description="4-aspartylphosphate" evidence="5">
    <location>
        <position position="642"/>
    </location>
</feature>
<evidence type="ECO:0000256" key="6">
    <source>
        <dbReference type="SAM" id="Phobius"/>
    </source>
</evidence>
<dbReference type="Gene3D" id="3.30.565.10">
    <property type="entry name" value="Histidine kinase-like ATPase, C-terminal domain"/>
    <property type="match status" value="1"/>
</dbReference>
<dbReference type="SUPFAM" id="SSF47384">
    <property type="entry name" value="Homodimeric domain of signal transducing histidine kinase"/>
    <property type="match status" value="1"/>
</dbReference>
<dbReference type="Pfam" id="PF02518">
    <property type="entry name" value="HATPase_c"/>
    <property type="match status" value="1"/>
</dbReference>
<keyword evidence="9" id="KW-0547">Nucleotide-binding</keyword>
<dbReference type="InterPro" id="IPR011006">
    <property type="entry name" value="CheY-like_superfamily"/>
</dbReference>
<dbReference type="PROSITE" id="PS50110">
    <property type="entry name" value="RESPONSE_REGULATORY"/>
    <property type="match status" value="1"/>
</dbReference>
<dbReference type="EMBL" id="JBHSCX010000020">
    <property type="protein sequence ID" value="MFC4363245.1"/>
    <property type="molecule type" value="Genomic_DNA"/>
</dbReference>
<dbReference type="SMART" id="SM00448">
    <property type="entry name" value="REC"/>
    <property type="match status" value="1"/>
</dbReference>
<keyword evidence="6" id="KW-0812">Transmembrane</keyword>
<keyword evidence="9" id="KW-0067">ATP-binding</keyword>
<keyword evidence="6" id="KW-0472">Membrane</keyword>
<evidence type="ECO:0000256" key="2">
    <source>
        <dbReference type="ARBA" id="ARBA00012438"/>
    </source>
</evidence>
<name>A0ABV8V5Q3_9GAMM</name>
<dbReference type="CDD" id="cd00082">
    <property type="entry name" value="HisKA"/>
    <property type="match status" value="1"/>
</dbReference>
<dbReference type="SMART" id="SM00387">
    <property type="entry name" value="HATPase_c"/>
    <property type="match status" value="1"/>
</dbReference>
<dbReference type="InterPro" id="IPR036097">
    <property type="entry name" value="HisK_dim/P_sf"/>
</dbReference>
<dbReference type="CDD" id="cd16922">
    <property type="entry name" value="HATPase_EvgS-ArcB-TorS-like"/>
    <property type="match status" value="1"/>
</dbReference>
<gene>
    <name evidence="9" type="ORF">ACFOX3_13100</name>
</gene>
<dbReference type="PROSITE" id="PS50109">
    <property type="entry name" value="HIS_KIN"/>
    <property type="match status" value="1"/>
</dbReference>
<comment type="catalytic activity">
    <reaction evidence="1">
        <text>ATP + protein L-histidine = ADP + protein N-phospho-L-histidine.</text>
        <dbReference type="EC" id="2.7.13.3"/>
    </reaction>
</comment>
<feature type="domain" description="Histidine kinase" evidence="7">
    <location>
        <begin position="228"/>
        <end position="444"/>
    </location>
</feature>
<dbReference type="Proteomes" id="UP001595840">
    <property type="component" value="Unassembled WGS sequence"/>
</dbReference>
<reference evidence="10" key="1">
    <citation type="journal article" date="2019" name="Int. J. Syst. Evol. Microbiol.">
        <title>The Global Catalogue of Microorganisms (GCM) 10K type strain sequencing project: providing services to taxonomists for standard genome sequencing and annotation.</title>
        <authorList>
            <consortium name="The Broad Institute Genomics Platform"/>
            <consortium name="The Broad Institute Genome Sequencing Center for Infectious Disease"/>
            <person name="Wu L."/>
            <person name="Ma J."/>
        </authorList>
    </citation>
    <scope>NUCLEOTIDE SEQUENCE [LARGE SCALE GENOMIC DNA]</scope>
    <source>
        <strain evidence="10">CECT 8570</strain>
    </source>
</reference>
<dbReference type="InterPro" id="IPR005467">
    <property type="entry name" value="His_kinase_dom"/>
</dbReference>
<dbReference type="InterPro" id="IPR003594">
    <property type="entry name" value="HATPase_dom"/>
</dbReference>
<keyword evidence="10" id="KW-1185">Reference proteome</keyword>
<dbReference type="RefSeq" id="WP_290260918.1">
    <property type="nucleotide sequence ID" value="NZ_JAUFQG010000004.1"/>
</dbReference>
<dbReference type="Pfam" id="PF00072">
    <property type="entry name" value="Response_reg"/>
    <property type="match status" value="1"/>
</dbReference>
<organism evidence="9 10">
    <name type="scientific">Simiduia curdlanivorans</name>
    <dbReference type="NCBI Taxonomy" id="1492769"/>
    <lineage>
        <taxon>Bacteria</taxon>
        <taxon>Pseudomonadati</taxon>
        <taxon>Pseudomonadota</taxon>
        <taxon>Gammaproteobacteria</taxon>
        <taxon>Cellvibrionales</taxon>
        <taxon>Cellvibrionaceae</taxon>
        <taxon>Simiduia</taxon>
    </lineage>
</organism>
<dbReference type="PANTHER" id="PTHR45339">
    <property type="entry name" value="HYBRID SIGNAL TRANSDUCTION HISTIDINE KINASE J"/>
    <property type="match status" value="1"/>
</dbReference>
<evidence type="ECO:0000256" key="4">
    <source>
        <dbReference type="ARBA" id="ARBA00023012"/>
    </source>
</evidence>
<keyword evidence="4" id="KW-0902">Two-component regulatory system</keyword>
<dbReference type="Gene3D" id="3.40.50.2300">
    <property type="match status" value="1"/>
</dbReference>
<dbReference type="PANTHER" id="PTHR45339:SF1">
    <property type="entry name" value="HYBRID SIGNAL TRANSDUCTION HISTIDINE KINASE J"/>
    <property type="match status" value="1"/>
</dbReference>
<dbReference type="SMART" id="SM00388">
    <property type="entry name" value="HisKA"/>
    <property type="match status" value="1"/>
</dbReference>
<feature type="transmembrane region" description="Helical" evidence="6">
    <location>
        <begin position="186"/>
        <end position="209"/>
    </location>
</feature>
<dbReference type="Gene3D" id="1.10.287.130">
    <property type="match status" value="1"/>
</dbReference>
<dbReference type="SUPFAM" id="SSF52172">
    <property type="entry name" value="CheY-like"/>
    <property type="match status" value="1"/>
</dbReference>
<sequence>MNLFHPSRHQATLTILLGGALLLVTALGAQIALHGITERYSTLVDTRIASLNQLHHIDTLFKRQVQEWKNTLLRGHDPNQRDMYWQSFLSTEAEVSKALDELESKALNPATRKALHQFQRSHKDLAKRYRQGFDIFLQSNLDFKAVDSLLRGIDRQPANQLHDFTERLERDIGLEADALHDTAGNYYIATLFIVIFASLVVAIGVAAIVRNAIKVEVDSHSRTGFLAKMSHEIRTPMNGVLGMSELLGATPLTEQQVRYNQAIHSSGQSLLILINDLLDYSRIEAGKMSLEHIPYSLRGLLSNLFYLFVHTAAEKQLKWHIDIAPEIPDQFMGDSVRLNQILVNLVGNALKFTKVGGVELTIRCQGGRLCFSCVDTGIGMTEQAISQLFTPFTQADTSINRRFGGTGLGLTISRELCLQMQGELRVKSAPEQGSEFIVDIPAELAEREQDIDFPAPKPRIQLCIEDPKRMHDYQRYCQFWGLQTEQLDTDKPSFSAARESAEPIIAVIDLSDHAKSDALATQCKQAGHKALQLYDVGQSNEWVNSHGEVSSGFKDRPPFGALLKPLLLDCLHLDSTKAKQHDPHTGIRPLNILAADDNSVNRTVVSAMLAKLGHRCTLACDGEDAVSQFINNSRPFDLVLMDCEMPVLDGVGALKCIREIEAQQQATRTPVLALTANAYQSQLDGYREAGMDDVLTKPLSLNTLKEALAKHAL</sequence>
<evidence type="ECO:0000313" key="9">
    <source>
        <dbReference type="EMBL" id="MFC4363245.1"/>
    </source>
</evidence>
<dbReference type="CDD" id="cd17546">
    <property type="entry name" value="REC_hyHK_CKI1_RcsC-like"/>
    <property type="match status" value="1"/>
</dbReference>
<evidence type="ECO:0000256" key="1">
    <source>
        <dbReference type="ARBA" id="ARBA00000085"/>
    </source>
</evidence>
<evidence type="ECO:0000259" key="7">
    <source>
        <dbReference type="PROSITE" id="PS50109"/>
    </source>
</evidence>
<keyword evidence="6" id="KW-1133">Transmembrane helix</keyword>
<dbReference type="GO" id="GO:0005524">
    <property type="term" value="F:ATP binding"/>
    <property type="evidence" value="ECO:0007669"/>
    <property type="project" value="UniProtKB-KW"/>
</dbReference>